<sequence length="213" mass="23009">MATSQLNIVFIATLILVLATSISAKEYVVGDENGWTLDFDYQTWAKDKVFFVGDTLVFNYLTGTHTVVKVNGTGFQQCITSPSNGVLTSGRDVVPLQTPGRKWYICGVGKHCESRNMKLVITVLPQSLAPEPSPIATSASGKLAVPAILINSFNSTVVRLFSIPVMSSGCFVSVAATQIENDLIDRERVSCEAPFRSGDEQQWMGPLVAVAAM</sequence>
<dbReference type="FunFam" id="2.60.40.420:FF:000067">
    <property type="entry name" value="Cupredoxin superfamily protein"/>
    <property type="match status" value="1"/>
</dbReference>
<dbReference type="GO" id="GO:0005886">
    <property type="term" value="C:plasma membrane"/>
    <property type="evidence" value="ECO:0007669"/>
    <property type="project" value="TreeGrafter"/>
</dbReference>
<keyword evidence="2" id="KW-0813">Transport</keyword>
<evidence type="ECO:0000313" key="15">
    <source>
        <dbReference type="Proteomes" id="UP000326396"/>
    </source>
</evidence>
<feature type="domain" description="Phytocyanin" evidence="13">
    <location>
        <begin position="25"/>
        <end position="125"/>
    </location>
</feature>
<dbReference type="PANTHER" id="PTHR33021">
    <property type="entry name" value="BLUE COPPER PROTEIN"/>
    <property type="match status" value="1"/>
</dbReference>
<dbReference type="InterPro" id="IPR008972">
    <property type="entry name" value="Cupredoxin"/>
</dbReference>
<keyword evidence="6" id="KW-0249">Electron transport</keyword>
<keyword evidence="4" id="KW-0479">Metal-binding</keyword>
<dbReference type="OrthoDB" id="687943at2759"/>
<dbReference type="CDD" id="cd04216">
    <property type="entry name" value="Phytocyanin"/>
    <property type="match status" value="1"/>
</dbReference>
<evidence type="ECO:0000256" key="11">
    <source>
        <dbReference type="ARBA" id="ARBA00023180"/>
    </source>
</evidence>
<evidence type="ECO:0000256" key="7">
    <source>
        <dbReference type="ARBA" id="ARBA00022989"/>
    </source>
</evidence>
<dbReference type="Gene3D" id="2.60.40.420">
    <property type="entry name" value="Cupredoxins - blue copper proteins"/>
    <property type="match status" value="1"/>
</dbReference>
<dbReference type="InterPro" id="IPR039391">
    <property type="entry name" value="Phytocyanin-like"/>
</dbReference>
<dbReference type="PROSITE" id="PS51485">
    <property type="entry name" value="PHYTOCYANIN"/>
    <property type="match status" value="1"/>
</dbReference>
<keyword evidence="5 12" id="KW-0732">Signal</keyword>
<dbReference type="GO" id="GO:0009055">
    <property type="term" value="F:electron transfer activity"/>
    <property type="evidence" value="ECO:0007669"/>
    <property type="project" value="InterPro"/>
</dbReference>
<dbReference type="AlphaFoldDB" id="A0A5N6MWC6"/>
<dbReference type="Proteomes" id="UP000326396">
    <property type="component" value="Linkage Group LG4"/>
</dbReference>
<comment type="caution">
    <text evidence="14">The sequence shown here is derived from an EMBL/GenBank/DDBJ whole genome shotgun (WGS) entry which is preliminary data.</text>
</comment>
<evidence type="ECO:0000256" key="9">
    <source>
        <dbReference type="ARBA" id="ARBA00023136"/>
    </source>
</evidence>
<dbReference type="GO" id="GO:0046872">
    <property type="term" value="F:metal ion binding"/>
    <property type="evidence" value="ECO:0007669"/>
    <property type="project" value="UniProtKB-KW"/>
</dbReference>
<proteinExistence type="predicted"/>
<evidence type="ECO:0000256" key="4">
    <source>
        <dbReference type="ARBA" id="ARBA00022723"/>
    </source>
</evidence>
<name>A0A5N6MWC6_9ASTR</name>
<dbReference type="SUPFAM" id="SSF49503">
    <property type="entry name" value="Cupredoxins"/>
    <property type="match status" value="1"/>
</dbReference>
<keyword evidence="3" id="KW-0812">Transmembrane</keyword>
<keyword evidence="11" id="KW-0325">Glycoprotein</keyword>
<feature type="chain" id="PRO_5024276481" description="Phytocyanin domain-containing protein" evidence="12">
    <location>
        <begin position="25"/>
        <end position="213"/>
    </location>
</feature>
<evidence type="ECO:0000256" key="6">
    <source>
        <dbReference type="ARBA" id="ARBA00022982"/>
    </source>
</evidence>
<comment type="subcellular location">
    <subcellularLocation>
        <location evidence="1">Membrane</location>
        <topology evidence="1">Single-pass type I membrane protein</topology>
    </subcellularLocation>
</comment>
<dbReference type="Pfam" id="PF02298">
    <property type="entry name" value="Cu_bind_like"/>
    <property type="match status" value="1"/>
</dbReference>
<dbReference type="GO" id="GO:0009610">
    <property type="term" value="P:response to symbiotic fungus"/>
    <property type="evidence" value="ECO:0007669"/>
    <property type="project" value="UniProtKB-ARBA"/>
</dbReference>
<accession>A0A5N6MWC6</accession>
<evidence type="ECO:0000256" key="10">
    <source>
        <dbReference type="ARBA" id="ARBA00023157"/>
    </source>
</evidence>
<evidence type="ECO:0000256" key="1">
    <source>
        <dbReference type="ARBA" id="ARBA00004479"/>
    </source>
</evidence>
<organism evidence="14 15">
    <name type="scientific">Mikania micrantha</name>
    <name type="common">bitter vine</name>
    <dbReference type="NCBI Taxonomy" id="192012"/>
    <lineage>
        <taxon>Eukaryota</taxon>
        <taxon>Viridiplantae</taxon>
        <taxon>Streptophyta</taxon>
        <taxon>Embryophyta</taxon>
        <taxon>Tracheophyta</taxon>
        <taxon>Spermatophyta</taxon>
        <taxon>Magnoliopsida</taxon>
        <taxon>eudicotyledons</taxon>
        <taxon>Gunneridae</taxon>
        <taxon>Pentapetalae</taxon>
        <taxon>asterids</taxon>
        <taxon>campanulids</taxon>
        <taxon>Asterales</taxon>
        <taxon>Asteraceae</taxon>
        <taxon>Asteroideae</taxon>
        <taxon>Heliantheae alliance</taxon>
        <taxon>Eupatorieae</taxon>
        <taxon>Mikania</taxon>
    </lineage>
</organism>
<evidence type="ECO:0000259" key="13">
    <source>
        <dbReference type="PROSITE" id="PS51485"/>
    </source>
</evidence>
<evidence type="ECO:0000313" key="14">
    <source>
        <dbReference type="EMBL" id="KAD4178340.1"/>
    </source>
</evidence>
<keyword evidence="15" id="KW-1185">Reference proteome</keyword>
<evidence type="ECO:0000256" key="8">
    <source>
        <dbReference type="ARBA" id="ARBA00023008"/>
    </source>
</evidence>
<keyword evidence="10" id="KW-1015">Disulfide bond</keyword>
<keyword evidence="9" id="KW-0472">Membrane</keyword>
<keyword evidence="8" id="KW-0186">Copper</keyword>
<evidence type="ECO:0000256" key="12">
    <source>
        <dbReference type="SAM" id="SignalP"/>
    </source>
</evidence>
<reference evidence="14 15" key="1">
    <citation type="submission" date="2019-05" db="EMBL/GenBank/DDBJ databases">
        <title>Mikania micrantha, genome provides insights into the molecular mechanism of rapid growth.</title>
        <authorList>
            <person name="Liu B."/>
        </authorList>
    </citation>
    <scope>NUCLEOTIDE SEQUENCE [LARGE SCALE GENOMIC DNA]</scope>
    <source>
        <strain evidence="14">NLD-2019</strain>
        <tissue evidence="14">Leaf</tissue>
    </source>
</reference>
<evidence type="ECO:0000256" key="2">
    <source>
        <dbReference type="ARBA" id="ARBA00022448"/>
    </source>
</evidence>
<protein>
    <recommendedName>
        <fullName evidence="13">Phytocyanin domain-containing protein</fullName>
    </recommendedName>
</protein>
<evidence type="ECO:0000256" key="3">
    <source>
        <dbReference type="ARBA" id="ARBA00022692"/>
    </source>
</evidence>
<evidence type="ECO:0000256" key="5">
    <source>
        <dbReference type="ARBA" id="ARBA00022729"/>
    </source>
</evidence>
<dbReference type="EMBL" id="SZYD01000014">
    <property type="protein sequence ID" value="KAD4178340.1"/>
    <property type="molecule type" value="Genomic_DNA"/>
</dbReference>
<gene>
    <name evidence="14" type="ORF">E3N88_26931</name>
</gene>
<dbReference type="PANTHER" id="PTHR33021:SF504">
    <property type="entry name" value="PHYTOCYANIN DOMAIN, CUPREDOXIN"/>
    <property type="match status" value="1"/>
</dbReference>
<dbReference type="InterPro" id="IPR003245">
    <property type="entry name" value="Phytocyanin_dom"/>
</dbReference>
<feature type="signal peptide" evidence="12">
    <location>
        <begin position="1"/>
        <end position="24"/>
    </location>
</feature>
<keyword evidence="7" id="KW-1133">Transmembrane helix</keyword>